<dbReference type="Proteomes" id="UP000477651">
    <property type="component" value="Unassembled WGS sequence"/>
</dbReference>
<evidence type="ECO:0000313" key="1">
    <source>
        <dbReference type="EMBL" id="NEN75743.1"/>
    </source>
</evidence>
<evidence type="ECO:0000313" key="2">
    <source>
        <dbReference type="Proteomes" id="UP000477651"/>
    </source>
</evidence>
<organism evidence="1 2">
    <name type="scientific">Pelistega ratti</name>
    <dbReference type="NCBI Taxonomy" id="2652177"/>
    <lineage>
        <taxon>Bacteria</taxon>
        <taxon>Pseudomonadati</taxon>
        <taxon>Pseudomonadota</taxon>
        <taxon>Betaproteobacteria</taxon>
        <taxon>Burkholderiales</taxon>
        <taxon>Alcaligenaceae</taxon>
        <taxon>Pelistega</taxon>
    </lineage>
</organism>
<name>A0A6L9Y5X2_9BURK</name>
<gene>
    <name evidence="1" type="ORF">F9B74_05300</name>
</gene>
<comment type="caution">
    <text evidence="1">The sequence shown here is derived from an EMBL/GenBank/DDBJ whole genome shotgun (WGS) entry which is preliminary data.</text>
</comment>
<dbReference type="AlphaFoldDB" id="A0A6L9Y5X2"/>
<keyword evidence="2" id="KW-1185">Reference proteome</keyword>
<sequence>MRKQTLKFLPIVGSILFITGCIHTQPFIPKALNEDAKGITTVRSTPYGCKVLGEVEGKDAIPETSPNVKIVSRHKDVMREGALNDLRNNAVTITGKKNRITLRIIDEKPICRYSGLPNQDCPVDSRVSDAYIITAQIFECGEK</sequence>
<reference evidence="1 2" key="1">
    <citation type="submission" date="2020-02" db="EMBL/GenBank/DDBJ databases">
        <title>Pelistega sp. NLN82 were isolated from wild rodents of the Hainan Island.</title>
        <authorList>
            <person name="Niu N."/>
            <person name="Zhou J."/>
        </authorList>
    </citation>
    <scope>NUCLEOTIDE SEQUENCE [LARGE SCALE GENOMIC DNA]</scope>
    <source>
        <strain evidence="1 2">NLN82</strain>
    </source>
</reference>
<accession>A0A6L9Y5X2</accession>
<proteinExistence type="predicted"/>
<protein>
    <submittedName>
        <fullName evidence="1">DUF4156 domain-containing protein</fullName>
    </submittedName>
</protein>
<dbReference type="EMBL" id="JAAGYR010000008">
    <property type="protein sequence ID" value="NEN75743.1"/>
    <property type="molecule type" value="Genomic_DNA"/>
</dbReference>
<dbReference type="PROSITE" id="PS51257">
    <property type="entry name" value="PROKAR_LIPOPROTEIN"/>
    <property type="match status" value="1"/>
</dbReference>
<dbReference type="RefSeq" id="WP_163764342.1">
    <property type="nucleotide sequence ID" value="NZ_JAAGYR010000008.1"/>
</dbReference>